<evidence type="ECO:0000313" key="2">
    <source>
        <dbReference type="EMBL" id="CEM29468.1"/>
    </source>
</evidence>
<organism evidence="2">
    <name type="scientific">Chromera velia CCMP2878</name>
    <dbReference type="NCBI Taxonomy" id="1169474"/>
    <lineage>
        <taxon>Eukaryota</taxon>
        <taxon>Sar</taxon>
        <taxon>Alveolata</taxon>
        <taxon>Colpodellida</taxon>
        <taxon>Chromeraceae</taxon>
        <taxon>Chromera</taxon>
    </lineage>
</organism>
<feature type="region of interest" description="Disordered" evidence="1">
    <location>
        <begin position="215"/>
        <end position="366"/>
    </location>
</feature>
<dbReference type="AlphaFoldDB" id="A0A0G4GI59"/>
<feature type="compositionally biased region" description="Low complexity" evidence="1">
    <location>
        <begin position="241"/>
        <end position="254"/>
    </location>
</feature>
<reference evidence="2" key="1">
    <citation type="submission" date="2014-11" db="EMBL/GenBank/DDBJ databases">
        <authorList>
            <person name="Otto D Thomas"/>
            <person name="Naeem Raeece"/>
        </authorList>
    </citation>
    <scope>NUCLEOTIDE SEQUENCE</scope>
</reference>
<dbReference type="VEuPathDB" id="CryptoDB:Cvel_4748"/>
<feature type="region of interest" description="Disordered" evidence="1">
    <location>
        <begin position="926"/>
        <end position="969"/>
    </location>
</feature>
<protein>
    <submittedName>
        <fullName evidence="2">Uncharacterized protein</fullName>
    </submittedName>
</protein>
<dbReference type="EMBL" id="CDMZ01001237">
    <property type="protein sequence ID" value="CEM29468.1"/>
    <property type="molecule type" value="Genomic_DNA"/>
</dbReference>
<evidence type="ECO:0000256" key="1">
    <source>
        <dbReference type="SAM" id="MobiDB-lite"/>
    </source>
</evidence>
<feature type="region of interest" description="Disordered" evidence="1">
    <location>
        <begin position="646"/>
        <end position="700"/>
    </location>
</feature>
<feature type="compositionally biased region" description="Polar residues" evidence="1">
    <location>
        <begin position="757"/>
        <end position="766"/>
    </location>
</feature>
<feature type="compositionally biased region" description="Polar residues" evidence="1">
    <location>
        <begin position="266"/>
        <end position="276"/>
    </location>
</feature>
<feature type="region of interest" description="Disordered" evidence="1">
    <location>
        <begin position="721"/>
        <end position="769"/>
    </location>
</feature>
<feature type="compositionally biased region" description="Basic and acidic residues" evidence="1">
    <location>
        <begin position="553"/>
        <end position="570"/>
    </location>
</feature>
<feature type="compositionally biased region" description="Low complexity" evidence="1">
    <location>
        <begin position="278"/>
        <end position="287"/>
    </location>
</feature>
<gene>
    <name evidence="2" type="ORF">Cvel_4748</name>
</gene>
<name>A0A0G4GI59_9ALVE</name>
<feature type="region of interest" description="Disordered" evidence="1">
    <location>
        <begin position="553"/>
        <end position="579"/>
    </location>
</feature>
<proteinExistence type="predicted"/>
<sequence length="969" mass="102513">MKQNSQGCETEIQTDESLFFQHVAALIHADPTEFLRRLGAVGAETRRRPQECPVFMLHAVLSGSVGKKENLRADCEMGEEEEIIRQFWKRSPIPPQIRQCEYGCGASGIGRFIRKHKRKCILRPQHADASAEADAASEPDVEVHTVLNANGETVEILPTDVPDGRLVLVPVDEAKPLANVIVPTPAPIVHAEGPVLRPPVVTTKEISLQHIYGTGPEKLQGESLPAAAGETPAEKQRKAHAGSAAGASAGNSEAPSLSASHARALSQDNCMQTPVNKSGGSSDGSDFGDMRDVTGFFDIPPPCASQLHGGTDSMQGGKGPKKSGSKGSCAIGRNSGDAGGNSVGGPHAALSPDMSGGRPDPGGSVLSSVITQAASEGPGGAQWDMDKGGMFMGIRDMYNQNATCSKSDGSIMSVFQWHPDMERFGRVSDQNRRFTKMQHGGCVSLVYERELRCGGKHVYRYSILQGYLAPADGMGFVFGGCVPASKNVQHLQSIFLNRIGNVCIRQGGPTIVRADTSSLPRLNVGQEITLIVDLDLALACFEVRTRERAPYFVDRGRDNPHGPPRTDMRRQPPPLPPHVIDGPWRVFRTVVSFSSIANHRQGHFCCVVTETNTSVRVVDGSPEISPPVPFTLNKAGAEGGGVVCASSSTDPRSYAVVSSPPRHGGAAGEFSGRQRPPPFPPQGKEGPRPPALAQPMRQAGTSHPVAFVLPRNAVEQSKDAFLLKPPSPDGQKEENARTASDNDTVPAEDDEDDSKSTKTQVQTHPSRMQRLYSHGSDKTLENFDHPSFTIGAAAGGVPLSLPVSLATGSHWQTLNQLMIPQAQLLMNMNVNMTNMPFGQPGMTAPPFPVPHGPAGAVTFTPVGHANADPGAEATGMVQVPVQIPVSVSGMTGAQNGGQQEMMPLQLSVPVSMNMNMQMTSQAQALHPPPLGTTGGGFSFPSGQIGDGNSAQATGDGGARLAEITPSSGS</sequence>
<accession>A0A0G4GI59</accession>